<dbReference type="InterPro" id="IPR047263">
    <property type="entry name" value="HNL-like_cupin"/>
</dbReference>
<dbReference type="CDD" id="cd02233">
    <property type="entry name" value="cupin_HNL-like"/>
    <property type="match status" value="1"/>
</dbReference>
<protein>
    <submittedName>
        <fullName evidence="4">Cupin domain protein</fullName>
    </submittedName>
</protein>
<dbReference type="InterPro" id="IPR013096">
    <property type="entry name" value="Cupin_2"/>
</dbReference>
<dbReference type="STRING" id="288992.SAMN04488522_1021386"/>
<dbReference type="InterPro" id="IPR014710">
    <property type="entry name" value="RmlC-like_jellyroll"/>
</dbReference>
<feature type="signal peptide" evidence="1">
    <location>
        <begin position="1"/>
        <end position="21"/>
    </location>
</feature>
<keyword evidence="5" id="KW-1185">Reference proteome</keyword>
<evidence type="ECO:0000256" key="1">
    <source>
        <dbReference type="SAM" id="SignalP"/>
    </source>
</evidence>
<dbReference type="OrthoDB" id="9802489at2"/>
<reference evidence="5" key="1">
    <citation type="submission" date="2016-11" db="EMBL/GenBank/DDBJ databases">
        <authorList>
            <person name="Varghese N."/>
            <person name="Submissions S."/>
        </authorList>
    </citation>
    <scope>NUCLEOTIDE SEQUENCE [LARGE SCALE GENOMIC DNA]</scope>
    <source>
        <strain evidence="5">DSM 16990</strain>
    </source>
</reference>
<gene>
    <name evidence="4" type="ORF">SAMN04488522_1021386</name>
</gene>
<organism evidence="4 5">
    <name type="scientific">Pedobacter caeni</name>
    <dbReference type="NCBI Taxonomy" id="288992"/>
    <lineage>
        <taxon>Bacteria</taxon>
        <taxon>Pseudomonadati</taxon>
        <taxon>Bacteroidota</taxon>
        <taxon>Sphingobacteriia</taxon>
        <taxon>Sphingobacteriales</taxon>
        <taxon>Sphingobacteriaceae</taxon>
        <taxon>Pedobacter</taxon>
    </lineage>
</organism>
<accession>A0A1M5BWP5</accession>
<proteinExistence type="predicted"/>
<dbReference type="InterPro" id="IPR027843">
    <property type="entry name" value="DUF4440"/>
</dbReference>
<evidence type="ECO:0000259" key="3">
    <source>
        <dbReference type="Pfam" id="PF14534"/>
    </source>
</evidence>
<dbReference type="Pfam" id="PF07883">
    <property type="entry name" value="Cupin_2"/>
    <property type="match status" value="1"/>
</dbReference>
<evidence type="ECO:0000313" key="4">
    <source>
        <dbReference type="EMBL" id="SHF46800.1"/>
    </source>
</evidence>
<sequence length="278" mass="31155">MKKAIYFTILLFAVVTTQVTAQEQSIFPLGEKAKNVNHTGDVWLSELNKPDDAINSQISLAVFAPNAKLNWHTHSGGQILLITDGIGYYQEKGKTVQIVQKGDVVKCLPNVEHWHGSTANNGVTYLAVSPKSKTTWLHPVTDEEYQKLEKPAVYAMNIEKELKDLSKQKWNWMADKNTSELSKLFHEKSVFVHMGGSWGKQREIDVIKSGGIWYKKADIHDVSVNVIGNTAVLLNRITLLAVVGGNEVTNPFMVTEVYKKENNNWQLASMSFTKLVTP</sequence>
<feature type="domain" description="DUF4440" evidence="3">
    <location>
        <begin position="163"/>
        <end position="267"/>
    </location>
</feature>
<dbReference type="Gene3D" id="2.60.120.10">
    <property type="entry name" value="Jelly Rolls"/>
    <property type="match status" value="1"/>
</dbReference>
<dbReference type="SUPFAM" id="SSF54427">
    <property type="entry name" value="NTF2-like"/>
    <property type="match status" value="1"/>
</dbReference>
<dbReference type="AlphaFoldDB" id="A0A1M5BWP5"/>
<feature type="chain" id="PRO_5012883588" evidence="1">
    <location>
        <begin position="22"/>
        <end position="278"/>
    </location>
</feature>
<keyword evidence="1" id="KW-0732">Signal</keyword>
<dbReference type="SUPFAM" id="SSF51182">
    <property type="entry name" value="RmlC-like cupins"/>
    <property type="match status" value="1"/>
</dbReference>
<evidence type="ECO:0000313" key="5">
    <source>
        <dbReference type="Proteomes" id="UP000184287"/>
    </source>
</evidence>
<dbReference type="Gene3D" id="3.10.450.50">
    <property type="match status" value="1"/>
</dbReference>
<dbReference type="RefSeq" id="WP_073231647.1">
    <property type="nucleotide sequence ID" value="NZ_FQUQ01000002.1"/>
</dbReference>
<feature type="domain" description="Cupin type-2" evidence="2">
    <location>
        <begin position="61"/>
        <end position="128"/>
    </location>
</feature>
<dbReference type="PANTHER" id="PTHR43698:SF1">
    <property type="entry name" value="BLL4564 PROTEIN"/>
    <property type="match status" value="1"/>
</dbReference>
<dbReference type="Pfam" id="PF14534">
    <property type="entry name" value="DUF4440"/>
    <property type="match status" value="1"/>
</dbReference>
<dbReference type="Proteomes" id="UP000184287">
    <property type="component" value="Unassembled WGS sequence"/>
</dbReference>
<dbReference type="InterPro" id="IPR011051">
    <property type="entry name" value="RmlC_Cupin_sf"/>
</dbReference>
<dbReference type="PANTHER" id="PTHR43698">
    <property type="entry name" value="RIBD C-TERMINAL DOMAIN CONTAINING PROTEIN"/>
    <property type="match status" value="1"/>
</dbReference>
<dbReference type="EMBL" id="FQUQ01000002">
    <property type="protein sequence ID" value="SHF46800.1"/>
    <property type="molecule type" value="Genomic_DNA"/>
</dbReference>
<evidence type="ECO:0000259" key="2">
    <source>
        <dbReference type="Pfam" id="PF07883"/>
    </source>
</evidence>
<dbReference type="InterPro" id="IPR032710">
    <property type="entry name" value="NTF2-like_dom_sf"/>
</dbReference>
<name>A0A1M5BWP5_9SPHI</name>